<feature type="compositionally biased region" description="Basic and acidic residues" evidence="1">
    <location>
        <begin position="184"/>
        <end position="195"/>
    </location>
</feature>
<feature type="region of interest" description="Disordered" evidence="1">
    <location>
        <begin position="83"/>
        <end position="119"/>
    </location>
</feature>
<dbReference type="EMBL" id="KZ613846">
    <property type="protein sequence ID" value="PMD57555.1"/>
    <property type="molecule type" value="Genomic_DNA"/>
</dbReference>
<evidence type="ECO:0000313" key="2">
    <source>
        <dbReference type="EMBL" id="PMD57555.1"/>
    </source>
</evidence>
<protein>
    <submittedName>
        <fullName evidence="2">Uncharacterized protein</fullName>
    </submittedName>
</protein>
<reference evidence="2 3" key="1">
    <citation type="submission" date="2016-04" db="EMBL/GenBank/DDBJ databases">
        <title>A degradative enzymes factory behind the ericoid mycorrhizal symbiosis.</title>
        <authorList>
            <consortium name="DOE Joint Genome Institute"/>
            <person name="Martino E."/>
            <person name="Morin E."/>
            <person name="Grelet G."/>
            <person name="Kuo A."/>
            <person name="Kohler A."/>
            <person name="Daghino S."/>
            <person name="Barry K."/>
            <person name="Choi C."/>
            <person name="Cichocki N."/>
            <person name="Clum A."/>
            <person name="Copeland A."/>
            <person name="Hainaut M."/>
            <person name="Haridas S."/>
            <person name="Labutti K."/>
            <person name="Lindquist E."/>
            <person name="Lipzen A."/>
            <person name="Khouja H.-R."/>
            <person name="Murat C."/>
            <person name="Ohm R."/>
            <person name="Olson A."/>
            <person name="Spatafora J."/>
            <person name="Veneault-Fourrey C."/>
            <person name="Henrissat B."/>
            <person name="Grigoriev I."/>
            <person name="Martin F."/>
            <person name="Perotto S."/>
        </authorList>
    </citation>
    <scope>NUCLEOTIDE SEQUENCE [LARGE SCALE GENOMIC DNA]</scope>
    <source>
        <strain evidence="2 3">E</strain>
    </source>
</reference>
<evidence type="ECO:0000256" key="1">
    <source>
        <dbReference type="SAM" id="MobiDB-lite"/>
    </source>
</evidence>
<feature type="compositionally biased region" description="Polar residues" evidence="1">
    <location>
        <begin position="83"/>
        <end position="94"/>
    </location>
</feature>
<gene>
    <name evidence="2" type="ORF">K444DRAFT_614950</name>
</gene>
<feature type="compositionally biased region" description="Low complexity" evidence="1">
    <location>
        <begin position="173"/>
        <end position="183"/>
    </location>
</feature>
<dbReference type="InParanoid" id="A0A2J6T3F2"/>
<feature type="compositionally biased region" description="Polar residues" evidence="1">
    <location>
        <begin position="162"/>
        <end position="172"/>
    </location>
</feature>
<dbReference type="Proteomes" id="UP000235371">
    <property type="component" value="Unassembled WGS sequence"/>
</dbReference>
<dbReference type="AlphaFoldDB" id="A0A2J6T3F2"/>
<feature type="compositionally biased region" description="Low complexity" evidence="1">
    <location>
        <begin position="239"/>
        <end position="249"/>
    </location>
</feature>
<feature type="region of interest" description="Disordered" evidence="1">
    <location>
        <begin position="160"/>
        <end position="293"/>
    </location>
</feature>
<proteinExistence type="predicted"/>
<dbReference type="RefSeq" id="XP_024734459.1">
    <property type="nucleotide sequence ID" value="XM_024880621.1"/>
</dbReference>
<dbReference type="OrthoDB" id="3565304at2759"/>
<keyword evidence="3" id="KW-1185">Reference proteome</keyword>
<organism evidence="2 3">
    <name type="scientific">Hyaloscypha bicolor E</name>
    <dbReference type="NCBI Taxonomy" id="1095630"/>
    <lineage>
        <taxon>Eukaryota</taxon>
        <taxon>Fungi</taxon>
        <taxon>Dikarya</taxon>
        <taxon>Ascomycota</taxon>
        <taxon>Pezizomycotina</taxon>
        <taxon>Leotiomycetes</taxon>
        <taxon>Helotiales</taxon>
        <taxon>Hyaloscyphaceae</taxon>
        <taxon>Hyaloscypha</taxon>
        <taxon>Hyaloscypha bicolor</taxon>
    </lineage>
</organism>
<sequence length="412" mass="45435">MGGSPRRAEFLVSKSSIDCNCITVPARDAPDGWLLSSPVTTIFSKMHLSRPRQVSSSPESDGYLSPSTLVRLTRACQATSKELQNRLSISSDSSDPGMIYDPFNSSGSDTSFEDHLTPSPSEADIAALQTENETWDLYWTPVNESPLPLRLSAYKSRLRQDPTLSPCNRNFASSSLSSFNSPEASRDLRRSDTHRAPRRPNYSSPPSLPVLPRTTYSPFPTCTSTVPPSPIPSRCLANPQPQQHPTDPQHTQHKSWPTRTTSTLSPSPSRAPLRTRSHTTPSTPSQFAPTFPSNLSTCTTLDYQSSSTPSPCSSSPLYMRPLPYPHFLENPRGLRMEIGNETSVWEDDEEDEVVSGLVGSLRSKLHIRSSSAEGETNGVFGVKARQGKKRTRRSLSEVVKGVFRARKKWGTL</sequence>
<feature type="compositionally biased region" description="Polar residues" evidence="1">
    <location>
        <begin position="214"/>
        <end position="226"/>
    </location>
</feature>
<evidence type="ECO:0000313" key="3">
    <source>
        <dbReference type="Proteomes" id="UP000235371"/>
    </source>
</evidence>
<dbReference type="GeneID" id="36588698"/>
<name>A0A2J6T3F2_9HELO</name>
<feature type="compositionally biased region" description="Low complexity" evidence="1">
    <location>
        <begin position="257"/>
        <end position="285"/>
    </location>
</feature>
<accession>A0A2J6T3F2</accession>